<evidence type="ECO:0008006" key="4">
    <source>
        <dbReference type="Google" id="ProtNLM"/>
    </source>
</evidence>
<evidence type="ECO:0000256" key="1">
    <source>
        <dbReference type="SAM" id="SignalP"/>
    </source>
</evidence>
<evidence type="ECO:0000313" key="2">
    <source>
        <dbReference type="EMBL" id="PCJ23633.1"/>
    </source>
</evidence>
<sequence>MKNITIMALALFSAVITGQSAQAEECIDLGGVASANFYAEGEGQPIIISATLIGSVQTAAGKITAQRTTSTGMEMDMEHYFGRADGGSITTKDLGVLTAVPGRPGRFMIEITYDVQNGQSRGTLKGYRGSFKSYGLVDLQSENDMKGLVRYEGKICK</sequence>
<dbReference type="AlphaFoldDB" id="A0A2A5AWG9"/>
<dbReference type="Proteomes" id="UP000218327">
    <property type="component" value="Unassembled WGS sequence"/>
</dbReference>
<protein>
    <recommendedName>
        <fullName evidence="4">DUF3224 domain-containing protein</fullName>
    </recommendedName>
</protein>
<dbReference type="EMBL" id="NVVJ01000036">
    <property type="protein sequence ID" value="PCJ23633.1"/>
    <property type="molecule type" value="Genomic_DNA"/>
</dbReference>
<gene>
    <name evidence="2" type="ORF">COA96_11330</name>
</gene>
<feature type="signal peptide" evidence="1">
    <location>
        <begin position="1"/>
        <end position="23"/>
    </location>
</feature>
<keyword evidence="1" id="KW-0732">Signal</keyword>
<name>A0A2A5AWG9_9GAMM</name>
<evidence type="ECO:0000313" key="3">
    <source>
        <dbReference type="Proteomes" id="UP000218327"/>
    </source>
</evidence>
<accession>A0A2A5AWG9</accession>
<reference evidence="3" key="1">
    <citation type="submission" date="2017-08" db="EMBL/GenBank/DDBJ databases">
        <title>A dynamic microbial community with high functional redundancy inhabits the cold, oxic subseafloor aquifer.</title>
        <authorList>
            <person name="Tully B.J."/>
            <person name="Wheat C.G."/>
            <person name="Glazer B.T."/>
            <person name="Huber J.A."/>
        </authorList>
    </citation>
    <scope>NUCLEOTIDE SEQUENCE [LARGE SCALE GENOMIC DNA]</scope>
</reference>
<organism evidence="2 3">
    <name type="scientific">SAR86 cluster bacterium</name>
    <dbReference type="NCBI Taxonomy" id="2030880"/>
    <lineage>
        <taxon>Bacteria</taxon>
        <taxon>Pseudomonadati</taxon>
        <taxon>Pseudomonadota</taxon>
        <taxon>Gammaproteobacteria</taxon>
        <taxon>SAR86 cluster</taxon>
    </lineage>
</organism>
<proteinExistence type="predicted"/>
<feature type="chain" id="PRO_5013195781" description="DUF3224 domain-containing protein" evidence="1">
    <location>
        <begin position="24"/>
        <end position="157"/>
    </location>
</feature>
<comment type="caution">
    <text evidence="2">The sequence shown here is derived from an EMBL/GenBank/DDBJ whole genome shotgun (WGS) entry which is preliminary data.</text>
</comment>